<dbReference type="Proteomes" id="UP001164746">
    <property type="component" value="Chromosome 12"/>
</dbReference>
<evidence type="ECO:0000313" key="2">
    <source>
        <dbReference type="Proteomes" id="UP001164746"/>
    </source>
</evidence>
<dbReference type="InterPro" id="IPR029062">
    <property type="entry name" value="Class_I_gatase-like"/>
</dbReference>
<gene>
    <name evidence="1" type="ORF">MAR_016216</name>
</gene>
<dbReference type="Gene3D" id="3.40.50.880">
    <property type="match status" value="2"/>
</dbReference>
<dbReference type="PANTHER" id="PTHR10224">
    <property type="entry name" value="ES1 PROTEIN HOMOLOG, MITOCHONDRIAL"/>
    <property type="match status" value="1"/>
</dbReference>
<evidence type="ECO:0000313" key="1">
    <source>
        <dbReference type="EMBL" id="WAR22242.1"/>
    </source>
</evidence>
<dbReference type="EMBL" id="CP111023">
    <property type="protein sequence ID" value="WAR22242.1"/>
    <property type="molecule type" value="Genomic_DNA"/>
</dbReference>
<organism evidence="1 2">
    <name type="scientific">Mya arenaria</name>
    <name type="common">Soft-shell clam</name>
    <dbReference type="NCBI Taxonomy" id="6604"/>
    <lineage>
        <taxon>Eukaryota</taxon>
        <taxon>Metazoa</taxon>
        <taxon>Spiralia</taxon>
        <taxon>Lophotrochozoa</taxon>
        <taxon>Mollusca</taxon>
        <taxon>Bivalvia</taxon>
        <taxon>Autobranchia</taxon>
        <taxon>Heteroconchia</taxon>
        <taxon>Euheterodonta</taxon>
        <taxon>Imparidentia</taxon>
        <taxon>Neoheterodontei</taxon>
        <taxon>Myida</taxon>
        <taxon>Myoidea</taxon>
        <taxon>Myidae</taxon>
        <taxon>Mya</taxon>
    </lineage>
</organism>
<accession>A0ABY7FMG0</accession>
<keyword evidence="2" id="KW-1185">Reference proteome</keyword>
<sequence>MASRAELHVLSGCGVYDGSEVHESSAVLVHLSRSGADISMLCCIAPVLAARVLPGCEVTVGQDKDDGGSWPYAGTAGAIATMGAKHVNKNVDEAYTDSKNKIVTTPAFMCETKFHEIFDGVGKMIDGVLKLLR</sequence>
<proteinExistence type="predicted"/>
<name>A0ABY7FMG0_MYAAR</name>
<dbReference type="PANTHER" id="PTHR10224:SF17">
    <property type="entry name" value="DJ-1_PFPI DOMAIN-CONTAINING PROTEIN"/>
    <property type="match status" value="1"/>
</dbReference>
<protein>
    <submittedName>
        <fullName evidence="1">GAL3A-like protein</fullName>
    </submittedName>
</protein>
<reference evidence="1" key="1">
    <citation type="submission" date="2022-11" db="EMBL/GenBank/DDBJ databases">
        <title>Centuries of genome instability and evolution in soft-shell clam transmissible cancer (bioRxiv).</title>
        <authorList>
            <person name="Hart S.F.M."/>
            <person name="Yonemitsu M.A."/>
            <person name="Giersch R.M."/>
            <person name="Beal B.F."/>
            <person name="Arriagada G."/>
            <person name="Davis B.W."/>
            <person name="Ostrander E.A."/>
            <person name="Goff S.P."/>
            <person name="Metzger M.J."/>
        </authorList>
    </citation>
    <scope>NUCLEOTIDE SEQUENCE</scope>
    <source>
        <strain evidence="1">MELC-2E11</strain>
        <tissue evidence="1">Siphon/mantle</tissue>
    </source>
</reference>
<dbReference type="SUPFAM" id="SSF52317">
    <property type="entry name" value="Class I glutamine amidotransferase-like"/>
    <property type="match status" value="1"/>
</dbReference>